<gene>
    <name evidence="9" type="ORF">TrCOL_g4309</name>
</gene>
<evidence type="ECO:0000256" key="2">
    <source>
        <dbReference type="ARBA" id="ARBA00014212"/>
    </source>
</evidence>
<evidence type="ECO:0000313" key="9">
    <source>
        <dbReference type="EMBL" id="GMI44815.1"/>
    </source>
</evidence>
<keyword evidence="6" id="KW-0325">Glycoprotein</keyword>
<evidence type="ECO:0000256" key="6">
    <source>
        <dbReference type="ARBA" id="ARBA00023180"/>
    </source>
</evidence>
<evidence type="ECO:0000256" key="3">
    <source>
        <dbReference type="ARBA" id="ARBA00022729"/>
    </source>
</evidence>
<dbReference type="GO" id="GO:0005764">
    <property type="term" value="C:lysosome"/>
    <property type="evidence" value="ECO:0007669"/>
    <property type="project" value="TreeGrafter"/>
</dbReference>
<evidence type="ECO:0000256" key="4">
    <source>
        <dbReference type="ARBA" id="ARBA00022801"/>
    </source>
</evidence>
<comment type="caution">
    <text evidence="9">The sequence shown here is derived from an EMBL/GenBank/DDBJ whole genome shotgun (WGS) entry which is preliminary data.</text>
</comment>
<keyword evidence="10" id="KW-1185">Reference proteome</keyword>
<evidence type="ECO:0000256" key="1">
    <source>
        <dbReference type="ARBA" id="ARBA00012423"/>
    </source>
</evidence>
<dbReference type="EC" id="3.1.2.22" evidence="1"/>
<dbReference type="PANTHER" id="PTHR11247:SF8">
    <property type="entry name" value="PALMITOYL-PROTEIN THIOESTERASE 1"/>
    <property type="match status" value="1"/>
</dbReference>
<reference evidence="10" key="1">
    <citation type="journal article" date="2023" name="Commun. Biol.">
        <title>Genome analysis of Parmales, the sister group of diatoms, reveals the evolutionary specialization of diatoms from phago-mixotrophs to photoautotrophs.</title>
        <authorList>
            <person name="Ban H."/>
            <person name="Sato S."/>
            <person name="Yoshikawa S."/>
            <person name="Yamada K."/>
            <person name="Nakamura Y."/>
            <person name="Ichinomiya M."/>
            <person name="Sato N."/>
            <person name="Blanc-Mathieu R."/>
            <person name="Endo H."/>
            <person name="Kuwata A."/>
            <person name="Ogata H."/>
        </authorList>
    </citation>
    <scope>NUCLEOTIDE SEQUENCE [LARGE SCALE GENOMIC DNA]</scope>
</reference>
<dbReference type="AlphaFoldDB" id="A0A9W7LB98"/>
<dbReference type="SUPFAM" id="SSF53474">
    <property type="entry name" value="alpha/beta-Hydrolases"/>
    <property type="match status" value="1"/>
</dbReference>
<name>A0A9W7LB98_9STRA</name>
<dbReference type="GO" id="GO:0008474">
    <property type="term" value="F:palmitoyl-(protein) hydrolase activity"/>
    <property type="evidence" value="ECO:0007669"/>
    <property type="project" value="UniProtKB-EC"/>
</dbReference>
<dbReference type="InterPro" id="IPR002472">
    <property type="entry name" value="Palm_thioest"/>
</dbReference>
<dbReference type="PRINTS" id="PR00414">
    <property type="entry name" value="PPTHIESTRASE"/>
</dbReference>
<dbReference type="Proteomes" id="UP001165065">
    <property type="component" value="Unassembled WGS sequence"/>
</dbReference>
<keyword evidence="5" id="KW-1015">Disulfide bond</keyword>
<evidence type="ECO:0000256" key="5">
    <source>
        <dbReference type="ARBA" id="ARBA00023157"/>
    </source>
</evidence>
<evidence type="ECO:0000256" key="8">
    <source>
        <dbReference type="SAM" id="SignalP"/>
    </source>
</evidence>
<dbReference type="InterPro" id="IPR029058">
    <property type="entry name" value="AB_hydrolase_fold"/>
</dbReference>
<dbReference type="PANTHER" id="PTHR11247">
    <property type="entry name" value="PALMITOYL-PROTEIN THIOESTERASE/DOLICHYLDIPHOSPHATASE 1"/>
    <property type="match status" value="1"/>
</dbReference>
<dbReference type="Gene3D" id="3.40.50.1820">
    <property type="entry name" value="alpha/beta hydrolase"/>
    <property type="match status" value="1"/>
</dbReference>
<sequence length="356" mass="39481">MKFSLALPLLFASVSATPICDDAQRSSFPKFCDLLDLASSNEASLADDLFALPWAAIQKELDVEAVEERRLEEGESALPIVVAHGMGDSCFNRGMKSIVDATSKKVGSYATCIPTGSTRIKDTINGFLLNMDASVDVFAEGVKADPNLADGFNAYGLSQGNNLIRGYIQKYHTQDGYPKVNTFMSICGINAGVGAFPNCNPEDHKVCAGLTEVLGDLAYNEFVQGILFQANYFRDPSKTDSASYKKHSQIAQWENEGDDVQESRNEGFGMTSKYVWVLGTEDTVVWPREGEVWGAMDPSDPFSTKLAYNETNWYKEDTFGLRKADEEGKHNWESFDGEHIQFTQAELMGWLEKYFM</sequence>
<keyword evidence="4" id="KW-0378">Hydrolase</keyword>
<keyword evidence="3 8" id="KW-0732">Signal</keyword>
<protein>
    <recommendedName>
        <fullName evidence="2">Palmitoyl-protein thioesterase 1</fullName>
        <ecNumber evidence="1">3.1.2.22</ecNumber>
    </recommendedName>
    <alternativeName>
        <fullName evidence="7">Palmitoyl-protein hydrolase 1</fullName>
    </alternativeName>
</protein>
<evidence type="ECO:0000256" key="7">
    <source>
        <dbReference type="ARBA" id="ARBA00031934"/>
    </source>
</evidence>
<dbReference type="Pfam" id="PF02089">
    <property type="entry name" value="Palm_thioest"/>
    <property type="match status" value="1"/>
</dbReference>
<evidence type="ECO:0000313" key="10">
    <source>
        <dbReference type="Proteomes" id="UP001165065"/>
    </source>
</evidence>
<dbReference type="EMBL" id="BRYA01001498">
    <property type="protein sequence ID" value="GMI44815.1"/>
    <property type="molecule type" value="Genomic_DNA"/>
</dbReference>
<accession>A0A9W7LB98</accession>
<organism evidence="9 10">
    <name type="scientific">Triparma columacea</name>
    <dbReference type="NCBI Taxonomy" id="722753"/>
    <lineage>
        <taxon>Eukaryota</taxon>
        <taxon>Sar</taxon>
        <taxon>Stramenopiles</taxon>
        <taxon>Ochrophyta</taxon>
        <taxon>Bolidophyceae</taxon>
        <taxon>Parmales</taxon>
        <taxon>Triparmaceae</taxon>
        <taxon>Triparma</taxon>
    </lineage>
</organism>
<proteinExistence type="predicted"/>
<feature type="chain" id="PRO_5040883089" description="Palmitoyl-protein thioesterase 1" evidence="8">
    <location>
        <begin position="17"/>
        <end position="356"/>
    </location>
</feature>
<dbReference type="OrthoDB" id="10263094at2759"/>
<feature type="signal peptide" evidence="8">
    <location>
        <begin position="1"/>
        <end position="16"/>
    </location>
</feature>